<evidence type="ECO:0000256" key="4">
    <source>
        <dbReference type="ARBA" id="ARBA00022679"/>
    </source>
</evidence>
<sequence>MARYTLAMRGLSQRVQAMKPSATVAVNARALELRRRGVDLVALTAGEPDFDTPEHVKEAARRALLQGKTKYAPPAGIPELREALAEKFRRENGLEVSPEETIVTVGGKQALFNLFQAILDPGDEVIVLAPYWVSYPEMVRFAGGVPVEVRTRPEAGFVPDPEEVKRAITPRTKALVVNSPNNPTGAVYPEEVLRALAELALEHDFYLVSDEIYEHLIYEGAHFSPGRVAPEHTVTVNGAAKAFAMTGWRIGYAAGPKGVIKAMADVSSQSTTSPDTIAQWATLEALTNLEASRAFIAAAREAYRRRRDLLLEGLSALGLKAVRPQGAFYVLLDTSPFAEDEVRAAERLLEAGVAVVPGTDFAAFGHVRLSYATSEENLKKALERFRRLL</sequence>
<dbReference type="CDD" id="cd00609">
    <property type="entry name" value="AAT_like"/>
    <property type="match status" value="1"/>
</dbReference>
<dbReference type="Gene3D" id="3.40.640.10">
    <property type="entry name" value="Type I PLP-dependent aspartate aminotransferase-like (Major domain)"/>
    <property type="match status" value="1"/>
</dbReference>
<dbReference type="AlphaFoldDB" id="K7QVJ7"/>
<evidence type="ECO:0000256" key="6">
    <source>
        <dbReference type="ARBA" id="ARBA00052185"/>
    </source>
</evidence>
<comment type="function">
    <text evidence="7">Catalyzes the reversible conversion of aspartate and 2-oxoglutarate to glutamate and oxaloacetate. Can also transaminate prephenate in the presence of aspartate.</text>
</comment>
<dbReference type="GO" id="GO:0030170">
    <property type="term" value="F:pyridoxal phosphate binding"/>
    <property type="evidence" value="ECO:0007669"/>
    <property type="project" value="InterPro"/>
</dbReference>
<dbReference type="InterPro" id="IPR015422">
    <property type="entry name" value="PyrdxlP-dep_Trfase_small"/>
</dbReference>
<dbReference type="KEGG" id="tos:Theos_0196"/>
<evidence type="ECO:0000313" key="10">
    <source>
        <dbReference type="EMBL" id="AFV75278.1"/>
    </source>
</evidence>
<dbReference type="EC" id="2.6.1.-" evidence="8"/>
<dbReference type="STRING" id="751945.Theos_0196"/>
<dbReference type="InterPro" id="IPR015424">
    <property type="entry name" value="PyrdxlP-dep_Trfase"/>
</dbReference>
<feature type="domain" description="Aminotransferase class I/classII large" evidence="9">
    <location>
        <begin position="39"/>
        <end position="385"/>
    </location>
</feature>
<dbReference type="InterPro" id="IPR004838">
    <property type="entry name" value="NHTrfase_class1_PyrdxlP-BS"/>
</dbReference>
<comment type="catalytic activity">
    <reaction evidence="6">
        <text>L-arogenate + oxaloacetate = prephenate + L-aspartate</text>
        <dbReference type="Rhea" id="RHEA:20445"/>
        <dbReference type="ChEBI" id="CHEBI:16452"/>
        <dbReference type="ChEBI" id="CHEBI:29934"/>
        <dbReference type="ChEBI" id="CHEBI:29991"/>
        <dbReference type="ChEBI" id="CHEBI:58180"/>
        <dbReference type="EC" id="2.6.1.78"/>
    </reaction>
</comment>
<accession>K7QVJ7</accession>
<keyword evidence="5" id="KW-0663">Pyridoxal phosphate</keyword>
<dbReference type="GO" id="GO:0006520">
    <property type="term" value="P:amino acid metabolic process"/>
    <property type="evidence" value="ECO:0007669"/>
    <property type="project" value="InterPro"/>
</dbReference>
<evidence type="ECO:0000259" key="9">
    <source>
        <dbReference type="Pfam" id="PF00155"/>
    </source>
</evidence>
<keyword evidence="11" id="KW-1185">Reference proteome</keyword>
<dbReference type="Gene3D" id="3.90.1150.10">
    <property type="entry name" value="Aspartate Aminotransferase, domain 1"/>
    <property type="match status" value="1"/>
</dbReference>
<dbReference type="GO" id="GO:0033853">
    <property type="term" value="F:aspartate-prephenate aminotransferase activity"/>
    <property type="evidence" value="ECO:0007669"/>
    <property type="project" value="UniProtKB-EC"/>
</dbReference>
<protein>
    <recommendedName>
        <fullName evidence="8">Aminotransferase</fullName>
        <ecNumber evidence="8">2.6.1.-</ecNumber>
    </recommendedName>
</protein>
<dbReference type="Pfam" id="PF00155">
    <property type="entry name" value="Aminotran_1_2"/>
    <property type="match status" value="1"/>
</dbReference>
<name>K7QVJ7_THEOS</name>
<evidence type="ECO:0000256" key="5">
    <source>
        <dbReference type="ARBA" id="ARBA00022898"/>
    </source>
</evidence>
<dbReference type="eggNOG" id="COG0436">
    <property type="taxonomic scope" value="Bacteria"/>
</dbReference>
<dbReference type="PANTHER" id="PTHR46383:SF1">
    <property type="entry name" value="ASPARTATE AMINOTRANSFERASE"/>
    <property type="match status" value="1"/>
</dbReference>
<dbReference type="PROSITE" id="PS00105">
    <property type="entry name" value="AA_TRANSFER_CLASS_1"/>
    <property type="match status" value="1"/>
</dbReference>
<dbReference type="FunFam" id="3.40.640.10:FF:000033">
    <property type="entry name" value="Aspartate aminotransferase"/>
    <property type="match status" value="1"/>
</dbReference>
<evidence type="ECO:0000313" key="11">
    <source>
        <dbReference type="Proteomes" id="UP000000211"/>
    </source>
</evidence>
<evidence type="ECO:0000256" key="8">
    <source>
        <dbReference type="RuleBase" id="RU000481"/>
    </source>
</evidence>
<dbReference type="HOGENOM" id="CLU_017584_4_3_0"/>
<evidence type="ECO:0000256" key="3">
    <source>
        <dbReference type="ARBA" id="ARBA00022576"/>
    </source>
</evidence>
<comment type="cofactor">
    <cofactor evidence="1 8">
        <name>pyridoxal 5'-phosphate</name>
        <dbReference type="ChEBI" id="CHEBI:597326"/>
    </cofactor>
</comment>
<dbReference type="InterPro" id="IPR004839">
    <property type="entry name" value="Aminotransferase_I/II_large"/>
</dbReference>
<evidence type="ECO:0000256" key="7">
    <source>
        <dbReference type="ARBA" id="ARBA00057886"/>
    </source>
</evidence>
<dbReference type="InterPro" id="IPR015421">
    <property type="entry name" value="PyrdxlP-dep_Trfase_major"/>
</dbReference>
<dbReference type="InterPro" id="IPR050596">
    <property type="entry name" value="AspAT/PAT-like"/>
</dbReference>
<evidence type="ECO:0000256" key="2">
    <source>
        <dbReference type="ARBA" id="ARBA00007441"/>
    </source>
</evidence>
<dbReference type="EMBL" id="CP003249">
    <property type="protein sequence ID" value="AFV75278.1"/>
    <property type="molecule type" value="Genomic_DNA"/>
</dbReference>
<evidence type="ECO:0000256" key="1">
    <source>
        <dbReference type="ARBA" id="ARBA00001933"/>
    </source>
</evidence>
<organism evidence="10 11">
    <name type="scientific">Thermus oshimai JL-2</name>
    <dbReference type="NCBI Taxonomy" id="751945"/>
    <lineage>
        <taxon>Bacteria</taxon>
        <taxon>Thermotogati</taxon>
        <taxon>Deinococcota</taxon>
        <taxon>Deinococci</taxon>
        <taxon>Thermales</taxon>
        <taxon>Thermaceae</taxon>
        <taxon>Thermus</taxon>
    </lineage>
</organism>
<dbReference type="PATRIC" id="fig|751945.3.peg.190"/>
<reference evidence="10 11" key="1">
    <citation type="journal article" date="2013" name="Genome Announc.">
        <title>Whole Genome Sequencing of Thermus oshimai JL-2 and Thermus thermophilus JL-18, Incomplete Denitrifiers from the United States Great Basin.</title>
        <authorList>
            <person name="Murugapiran S.K."/>
            <person name="Huntemann M."/>
            <person name="Wei C.L."/>
            <person name="Han J."/>
            <person name="Detter J.C."/>
            <person name="Han C.S."/>
            <person name="Erkkila T.H."/>
            <person name="Teshima H."/>
            <person name="Chen A."/>
            <person name="Kyrpides N."/>
            <person name="Mavrommatis K."/>
            <person name="Markowitz V."/>
            <person name="Szeto E."/>
            <person name="Ivanova N."/>
            <person name="Pagani I."/>
            <person name="Lam J."/>
            <person name="McDonald A.I."/>
            <person name="Dodsworth J.A."/>
            <person name="Pati A."/>
            <person name="Goodwin L."/>
            <person name="Peters L."/>
            <person name="Pitluck S."/>
            <person name="Woyke T."/>
            <person name="Hedlund B.P."/>
        </authorList>
    </citation>
    <scope>NUCLEOTIDE SEQUENCE</scope>
    <source>
        <strain evidence="10 11">JL-2</strain>
    </source>
</reference>
<dbReference type="PANTHER" id="PTHR46383">
    <property type="entry name" value="ASPARTATE AMINOTRANSFERASE"/>
    <property type="match status" value="1"/>
</dbReference>
<keyword evidence="4 8" id="KW-0808">Transferase</keyword>
<dbReference type="SUPFAM" id="SSF53383">
    <property type="entry name" value="PLP-dependent transferases"/>
    <property type="match status" value="1"/>
</dbReference>
<keyword evidence="3 8" id="KW-0032">Aminotransferase</keyword>
<dbReference type="Proteomes" id="UP000000211">
    <property type="component" value="Chromosome"/>
</dbReference>
<comment type="similarity">
    <text evidence="2 8">Belongs to the class-I pyridoxal-phosphate-dependent aminotransferase family.</text>
</comment>
<gene>
    <name evidence="10" type="ORF">Theos_0196</name>
</gene>
<proteinExistence type="inferred from homology"/>